<proteinExistence type="predicted"/>
<dbReference type="InterPro" id="IPR002818">
    <property type="entry name" value="DJ-1/PfpI"/>
</dbReference>
<dbReference type="STRING" id="1121393.SAMN02745216_04222"/>
<dbReference type="PANTHER" id="PTHR48094:SF5">
    <property type="entry name" value="PROTEIN DJ-1 HOMOLOG"/>
    <property type="match status" value="1"/>
</dbReference>
<dbReference type="RefSeq" id="WP_073478244.1">
    <property type="nucleotide sequence ID" value="NZ_FQZU01000036.1"/>
</dbReference>
<dbReference type="Proteomes" id="UP000183994">
    <property type="component" value="Unassembled WGS sequence"/>
</dbReference>
<name>A0A1M6VZF1_9BACT</name>
<evidence type="ECO:0000259" key="1">
    <source>
        <dbReference type="Pfam" id="PF01965"/>
    </source>
</evidence>
<accession>A0A1M6VZF1</accession>
<dbReference type="GO" id="GO:0005737">
    <property type="term" value="C:cytoplasm"/>
    <property type="evidence" value="ECO:0007669"/>
    <property type="project" value="TreeGrafter"/>
</dbReference>
<dbReference type="Pfam" id="PF01965">
    <property type="entry name" value="DJ-1_PfpI"/>
    <property type="match status" value="1"/>
</dbReference>
<dbReference type="EMBL" id="FQZU01000036">
    <property type="protein sequence ID" value="SHK86870.1"/>
    <property type="molecule type" value="Genomic_DNA"/>
</dbReference>
<evidence type="ECO:0000313" key="3">
    <source>
        <dbReference type="Proteomes" id="UP000183994"/>
    </source>
</evidence>
<evidence type="ECO:0000313" key="2">
    <source>
        <dbReference type="EMBL" id="SHK86870.1"/>
    </source>
</evidence>
<dbReference type="PANTHER" id="PTHR48094">
    <property type="entry name" value="PROTEIN/NUCLEIC ACID DEGLYCASE DJ-1-RELATED"/>
    <property type="match status" value="1"/>
</dbReference>
<dbReference type="Gene3D" id="3.40.50.880">
    <property type="match status" value="1"/>
</dbReference>
<dbReference type="InterPro" id="IPR050325">
    <property type="entry name" value="Prot/Nucl_acid_deglycase"/>
</dbReference>
<organism evidence="2 3">
    <name type="scientific">Desulfatibacillum alkenivorans DSM 16219</name>
    <dbReference type="NCBI Taxonomy" id="1121393"/>
    <lineage>
        <taxon>Bacteria</taxon>
        <taxon>Pseudomonadati</taxon>
        <taxon>Thermodesulfobacteriota</taxon>
        <taxon>Desulfobacteria</taxon>
        <taxon>Desulfobacterales</taxon>
        <taxon>Desulfatibacillaceae</taxon>
        <taxon>Desulfatibacillum</taxon>
    </lineage>
</organism>
<dbReference type="OrthoDB" id="9792284at2"/>
<sequence length="199" mass="21880">MKKVLLFLAQGFEEYEAAVFTDVLGWSRVVGDVPVEVVTAGLRPEIQCTWSLIVKPQAQLKDLDLAEFDALAIPGGFQRAGFYEDAYHEDFLEAVRHFDKTGKPIAAICVGAMPVGKSGVLTGRNATTYHLVNARRRKQLAEFGAVVLDQHVVVDRNIITSTGPATGLEVAFILLEMLTTRENVEKVQEAMAIIDPRPL</sequence>
<dbReference type="SUPFAM" id="SSF52317">
    <property type="entry name" value="Class I glutamine amidotransferase-like"/>
    <property type="match status" value="1"/>
</dbReference>
<feature type="domain" description="DJ-1/PfpI" evidence="1">
    <location>
        <begin position="2"/>
        <end position="176"/>
    </location>
</feature>
<dbReference type="CDD" id="cd03135">
    <property type="entry name" value="GATase1_DJ-1"/>
    <property type="match status" value="1"/>
</dbReference>
<protein>
    <submittedName>
        <fullName evidence="2">4-methyl-5(B-hydroxyethyl)-thiazole monophosphate biosynthesis</fullName>
    </submittedName>
</protein>
<dbReference type="AlphaFoldDB" id="A0A1M6VZF1"/>
<keyword evidence="3" id="KW-1185">Reference proteome</keyword>
<gene>
    <name evidence="2" type="ORF">SAMN02745216_04222</name>
</gene>
<reference evidence="3" key="1">
    <citation type="submission" date="2016-11" db="EMBL/GenBank/DDBJ databases">
        <authorList>
            <person name="Varghese N."/>
            <person name="Submissions S."/>
        </authorList>
    </citation>
    <scope>NUCLEOTIDE SEQUENCE [LARGE SCALE GENOMIC DNA]</scope>
    <source>
        <strain evidence="3">DSM 16219</strain>
    </source>
</reference>
<dbReference type="InterPro" id="IPR029062">
    <property type="entry name" value="Class_I_gatase-like"/>
</dbReference>